<dbReference type="Proteomes" id="UP000789375">
    <property type="component" value="Unassembled WGS sequence"/>
</dbReference>
<evidence type="ECO:0000313" key="2">
    <source>
        <dbReference type="Proteomes" id="UP000789375"/>
    </source>
</evidence>
<protein>
    <submittedName>
        <fullName evidence="1">3216_t:CDS:1</fullName>
    </submittedName>
</protein>
<comment type="caution">
    <text evidence="1">The sequence shown here is derived from an EMBL/GenBank/DDBJ whole genome shotgun (WGS) entry which is preliminary data.</text>
</comment>
<reference evidence="1" key="1">
    <citation type="submission" date="2021-06" db="EMBL/GenBank/DDBJ databases">
        <authorList>
            <person name="Kallberg Y."/>
            <person name="Tangrot J."/>
            <person name="Rosling A."/>
        </authorList>
    </citation>
    <scope>NUCLEOTIDE SEQUENCE</scope>
    <source>
        <strain evidence="1">87-6 pot B 2015</strain>
    </source>
</reference>
<dbReference type="EMBL" id="CAJVPP010002057">
    <property type="protein sequence ID" value="CAG8585307.1"/>
    <property type="molecule type" value="Genomic_DNA"/>
</dbReference>
<keyword evidence="2" id="KW-1185">Reference proteome</keyword>
<name>A0A9N9G6Q8_FUNMO</name>
<evidence type="ECO:0000313" key="1">
    <source>
        <dbReference type="EMBL" id="CAG8585307.1"/>
    </source>
</evidence>
<dbReference type="AlphaFoldDB" id="A0A9N9G6Q8"/>
<sequence>MYLMLRIFTQYYIIIGIPCKGKVNKVPEKRTQEESPSTSNSLGLECNPEHFSEGTEANEHTNFYIAPENKIKDLGQILIKGHHIFIEGYRQSDKTTSFPGKITLAKLKLILLEKYNQIPFKGFEVCHLLKSRQLYSVKIYVATFNVGLDAKNGTGSPQTSLGWFSAMDLTLIRKYTIENLAIQHIFVQQALNAINNPSEYAFQAEFATVLKYLLSNVYPVLQYRIIVEAKERDVNGNRRKRLDIFLRDHDQPTYGFELVVNANKKNFDEHLDRANYYSNVPCT</sequence>
<gene>
    <name evidence="1" type="ORF">FMOSSE_LOCUS8159</name>
</gene>
<proteinExistence type="predicted"/>
<organism evidence="1 2">
    <name type="scientific">Funneliformis mosseae</name>
    <name type="common">Endomycorrhizal fungus</name>
    <name type="synonym">Glomus mosseae</name>
    <dbReference type="NCBI Taxonomy" id="27381"/>
    <lineage>
        <taxon>Eukaryota</taxon>
        <taxon>Fungi</taxon>
        <taxon>Fungi incertae sedis</taxon>
        <taxon>Mucoromycota</taxon>
        <taxon>Glomeromycotina</taxon>
        <taxon>Glomeromycetes</taxon>
        <taxon>Glomerales</taxon>
        <taxon>Glomeraceae</taxon>
        <taxon>Funneliformis</taxon>
    </lineage>
</organism>
<accession>A0A9N9G6Q8</accession>